<dbReference type="EMBL" id="RHLK01000021">
    <property type="protein sequence ID" value="MVP02298.1"/>
    <property type="molecule type" value="Genomic_DNA"/>
</dbReference>
<evidence type="ECO:0008006" key="9">
    <source>
        <dbReference type="Google" id="ProtNLM"/>
    </source>
</evidence>
<dbReference type="Pfam" id="PF02588">
    <property type="entry name" value="YitT_membrane"/>
    <property type="match status" value="1"/>
</dbReference>
<protein>
    <recommendedName>
        <fullName evidence="9">YitT family protein</fullName>
    </recommendedName>
</protein>
<dbReference type="InterPro" id="IPR003740">
    <property type="entry name" value="YitT"/>
</dbReference>
<comment type="caution">
    <text evidence="7">The sequence shown here is derived from an EMBL/GenBank/DDBJ whole genome shotgun (WGS) entry which is preliminary data.</text>
</comment>
<keyword evidence="8" id="KW-1185">Reference proteome</keyword>
<evidence type="ECO:0000256" key="1">
    <source>
        <dbReference type="ARBA" id="ARBA00004651"/>
    </source>
</evidence>
<keyword evidence="2" id="KW-1003">Cell membrane</keyword>
<evidence type="ECO:0000313" key="7">
    <source>
        <dbReference type="EMBL" id="MVP02298.1"/>
    </source>
</evidence>
<evidence type="ECO:0000256" key="4">
    <source>
        <dbReference type="ARBA" id="ARBA00022989"/>
    </source>
</evidence>
<proteinExistence type="predicted"/>
<sequence>MISARKFSAIVIGSLFLAAGINFFLVPFTVLDGGIIGISLIFNYLTGLKIGIGIMLCSVPVFIVAWFSSRAIFYNSIIGLIVSSFFIDFLEPYQYYFLYYIELSSFSSAILGGFMVGTGLGIMLRHETSTGGTDLLAQFISKYVPLNVGFIIFLMDGLIIGIGGLLLSGEIFLHSLLTIVAGGVATGLCTMGRISIIPINHKE</sequence>
<dbReference type="InterPro" id="IPR051461">
    <property type="entry name" value="UPF0750_membrane"/>
</dbReference>
<evidence type="ECO:0000256" key="3">
    <source>
        <dbReference type="ARBA" id="ARBA00022692"/>
    </source>
</evidence>
<dbReference type="PANTHER" id="PTHR33545:SF5">
    <property type="entry name" value="UPF0750 MEMBRANE PROTEIN YITT"/>
    <property type="match status" value="1"/>
</dbReference>
<evidence type="ECO:0000256" key="6">
    <source>
        <dbReference type="SAM" id="Phobius"/>
    </source>
</evidence>
<reference evidence="7 8" key="1">
    <citation type="journal article" date="2019" name="Microorganisms">
        <title>Paenibacillus lutrae sp. nov., A Chitinolytic Species Isolated from A River Otter in Castril Natural Park, Granada, Spain.</title>
        <authorList>
            <person name="Rodriguez M."/>
            <person name="Reina J.C."/>
            <person name="Bejar V."/>
            <person name="Llamas I."/>
        </authorList>
    </citation>
    <scope>NUCLEOTIDE SEQUENCE [LARGE SCALE GENOMIC DNA]</scope>
    <source>
        <strain evidence="7 8">N10</strain>
    </source>
</reference>
<evidence type="ECO:0000256" key="5">
    <source>
        <dbReference type="ARBA" id="ARBA00023136"/>
    </source>
</evidence>
<feature type="transmembrane region" description="Helical" evidence="6">
    <location>
        <begin position="7"/>
        <end position="29"/>
    </location>
</feature>
<dbReference type="AlphaFoldDB" id="A0A7X3FMF2"/>
<keyword evidence="4 6" id="KW-1133">Transmembrane helix</keyword>
<dbReference type="PANTHER" id="PTHR33545">
    <property type="entry name" value="UPF0750 MEMBRANE PROTEIN YITT-RELATED"/>
    <property type="match status" value="1"/>
</dbReference>
<gene>
    <name evidence="7" type="ORF">EDM21_22710</name>
</gene>
<feature type="transmembrane region" description="Helical" evidence="6">
    <location>
        <begin position="171"/>
        <end position="192"/>
    </location>
</feature>
<dbReference type="Proteomes" id="UP000490800">
    <property type="component" value="Unassembled WGS sequence"/>
</dbReference>
<evidence type="ECO:0000313" key="8">
    <source>
        <dbReference type="Proteomes" id="UP000490800"/>
    </source>
</evidence>
<keyword evidence="3 6" id="KW-0812">Transmembrane</keyword>
<comment type="subcellular location">
    <subcellularLocation>
        <location evidence="1">Cell membrane</location>
        <topology evidence="1">Multi-pass membrane protein</topology>
    </subcellularLocation>
</comment>
<organism evidence="7 8">
    <name type="scientific">Paenibacillus lutrae</name>
    <dbReference type="NCBI Taxonomy" id="2078573"/>
    <lineage>
        <taxon>Bacteria</taxon>
        <taxon>Bacillati</taxon>
        <taxon>Bacillota</taxon>
        <taxon>Bacilli</taxon>
        <taxon>Bacillales</taxon>
        <taxon>Paenibacillaceae</taxon>
        <taxon>Paenibacillus</taxon>
    </lineage>
</organism>
<feature type="transmembrane region" description="Helical" evidence="6">
    <location>
        <begin position="72"/>
        <end position="90"/>
    </location>
</feature>
<evidence type="ECO:0000256" key="2">
    <source>
        <dbReference type="ARBA" id="ARBA00022475"/>
    </source>
</evidence>
<keyword evidence="5 6" id="KW-0472">Membrane</keyword>
<name>A0A7X3FMF2_9BACL</name>
<accession>A0A7X3FMF2</accession>
<feature type="transmembrane region" description="Helical" evidence="6">
    <location>
        <begin position="143"/>
        <end position="165"/>
    </location>
</feature>
<feature type="transmembrane region" description="Helical" evidence="6">
    <location>
        <begin position="96"/>
        <end position="122"/>
    </location>
</feature>
<dbReference type="RefSeq" id="WP_157338668.1">
    <property type="nucleotide sequence ID" value="NZ_RHLK01000021.1"/>
</dbReference>
<dbReference type="GO" id="GO:0005886">
    <property type="term" value="C:plasma membrane"/>
    <property type="evidence" value="ECO:0007669"/>
    <property type="project" value="UniProtKB-SubCell"/>
</dbReference>
<feature type="transmembrane region" description="Helical" evidence="6">
    <location>
        <begin position="41"/>
        <end position="65"/>
    </location>
</feature>
<dbReference type="OrthoDB" id="2602718at2"/>